<accession>A0A0C3HFM7</accession>
<keyword evidence="2" id="KW-0560">Oxidoreductase</keyword>
<dbReference type="Gene3D" id="2.60.120.330">
    <property type="entry name" value="B-lactam Antibiotic, Isopenicillin N Synthase, Chain"/>
    <property type="match status" value="1"/>
</dbReference>
<dbReference type="InterPro" id="IPR026992">
    <property type="entry name" value="DIOX_N"/>
</dbReference>
<dbReference type="Proteomes" id="UP000054321">
    <property type="component" value="Unassembled WGS sequence"/>
</dbReference>
<dbReference type="InterPro" id="IPR050231">
    <property type="entry name" value="Iron_ascorbate_oxido_reductase"/>
</dbReference>
<sequence length="336" mass="37707">MSQSNELPPFPENLLIAPLRVISYAKPVAVDLEEEIKLFQASKGLGFFYLDLQHASKKEETLLSDVDRLFDMAPRFFAISQEEKEKYDLTKNNGHGYKTLGQISKDDILSQSPHPIFGPAILQNHHSLLRRYIESAQSVHTVILQGLSNQLGLSPEHSLINLHRISQPSGDQIRITYAPTSSSTPGEQRMKLGEHTDFGSLSLLFNRLGGLQVLPPGQTAWHYVRPMKGHAIVNLGDAMVKFTNGLLRSNIHRVVSPPGSQASLPRVSIVYFMRPDDDTELKRLEGSELIPALAQNQVEEVITAKDWIQRRFVMRMKGFFSPETWTQTLGTEARAS</sequence>
<dbReference type="InterPro" id="IPR027443">
    <property type="entry name" value="IPNS-like_sf"/>
</dbReference>
<keyword evidence="5" id="KW-1185">Reference proteome</keyword>
<feature type="domain" description="Fe2OG dioxygenase" evidence="3">
    <location>
        <begin position="169"/>
        <end position="275"/>
    </location>
</feature>
<dbReference type="InterPro" id="IPR005123">
    <property type="entry name" value="Oxoglu/Fe-dep_dioxygenase_dom"/>
</dbReference>
<dbReference type="STRING" id="913774.A0A0C3HFM7"/>
<evidence type="ECO:0000313" key="4">
    <source>
        <dbReference type="EMBL" id="KIN07031.1"/>
    </source>
</evidence>
<dbReference type="GO" id="GO:0016491">
    <property type="term" value="F:oxidoreductase activity"/>
    <property type="evidence" value="ECO:0007669"/>
    <property type="project" value="UniProtKB-KW"/>
</dbReference>
<evidence type="ECO:0000313" key="5">
    <source>
        <dbReference type="Proteomes" id="UP000054321"/>
    </source>
</evidence>
<gene>
    <name evidence="4" type="ORF">OIDMADRAFT_36702</name>
</gene>
<proteinExistence type="inferred from homology"/>
<protein>
    <recommendedName>
        <fullName evidence="3">Fe2OG dioxygenase domain-containing protein</fullName>
    </recommendedName>
</protein>
<dbReference type="InParanoid" id="A0A0C3HFM7"/>
<organism evidence="4 5">
    <name type="scientific">Oidiodendron maius (strain Zn)</name>
    <dbReference type="NCBI Taxonomy" id="913774"/>
    <lineage>
        <taxon>Eukaryota</taxon>
        <taxon>Fungi</taxon>
        <taxon>Dikarya</taxon>
        <taxon>Ascomycota</taxon>
        <taxon>Pezizomycotina</taxon>
        <taxon>Leotiomycetes</taxon>
        <taxon>Leotiomycetes incertae sedis</taxon>
        <taxon>Myxotrichaceae</taxon>
        <taxon>Oidiodendron</taxon>
    </lineage>
</organism>
<dbReference type="HOGENOM" id="CLU_010119_4_0_1"/>
<dbReference type="PROSITE" id="PS51471">
    <property type="entry name" value="FE2OG_OXY"/>
    <property type="match status" value="1"/>
</dbReference>
<dbReference type="PANTHER" id="PTHR47990">
    <property type="entry name" value="2-OXOGLUTARATE (2OG) AND FE(II)-DEPENDENT OXYGENASE SUPERFAMILY PROTEIN-RELATED"/>
    <property type="match status" value="1"/>
</dbReference>
<dbReference type="Pfam" id="PF14226">
    <property type="entry name" value="DIOX_N"/>
    <property type="match status" value="1"/>
</dbReference>
<dbReference type="GO" id="GO:0046872">
    <property type="term" value="F:metal ion binding"/>
    <property type="evidence" value="ECO:0007669"/>
    <property type="project" value="UniProtKB-KW"/>
</dbReference>
<evidence type="ECO:0000256" key="2">
    <source>
        <dbReference type="RuleBase" id="RU003682"/>
    </source>
</evidence>
<evidence type="ECO:0000256" key="1">
    <source>
        <dbReference type="ARBA" id="ARBA00008056"/>
    </source>
</evidence>
<dbReference type="OrthoDB" id="288590at2759"/>
<comment type="similarity">
    <text evidence="1 2">Belongs to the iron/ascorbate-dependent oxidoreductase family.</text>
</comment>
<evidence type="ECO:0000259" key="3">
    <source>
        <dbReference type="PROSITE" id="PS51471"/>
    </source>
</evidence>
<dbReference type="AlphaFoldDB" id="A0A0C3HFM7"/>
<reference evidence="4 5" key="1">
    <citation type="submission" date="2014-04" db="EMBL/GenBank/DDBJ databases">
        <authorList>
            <consortium name="DOE Joint Genome Institute"/>
            <person name="Kuo A."/>
            <person name="Martino E."/>
            <person name="Perotto S."/>
            <person name="Kohler A."/>
            <person name="Nagy L.G."/>
            <person name="Floudas D."/>
            <person name="Copeland A."/>
            <person name="Barry K.W."/>
            <person name="Cichocki N."/>
            <person name="Veneault-Fourrey C."/>
            <person name="LaButti K."/>
            <person name="Lindquist E.A."/>
            <person name="Lipzen A."/>
            <person name="Lundell T."/>
            <person name="Morin E."/>
            <person name="Murat C."/>
            <person name="Sun H."/>
            <person name="Tunlid A."/>
            <person name="Henrissat B."/>
            <person name="Grigoriev I.V."/>
            <person name="Hibbett D.S."/>
            <person name="Martin F."/>
            <person name="Nordberg H.P."/>
            <person name="Cantor M.N."/>
            <person name="Hua S.X."/>
        </authorList>
    </citation>
    <scope>NUCLEOTIDE SEQUENCE [LARGE SCALE GENOMIC DNA]</scope>
    <source>
        <strain evidence="4 5">Zn</strain>
    </source>
</reference>
<dbReference type="Pfam" id="PF03171">
    <property type="entry name" value="2OG-FeII_Oxy"/>
    <property type="match status" value="1"/>
</dbReference>
<keyword evidence="2" id="KW-0479">Metal-binding</keyword>
<reference evidence="5" key="2">
    <citation type="submission" date="2015-01" db="EMBL/GenBank/DDBJ databases">
        <title>Evolutionary Origins and Diversification of the Mycorrhizal Mutualists.</title>
        <authorList>
            <consortium name="DOE Joint Genome Institute"/>
            <consortium name="Mycorrhizal Genomics Consortium"/>
            <person name="Kohler A."/>
            <person name="Kuo A."/>
            <person name="Nagy L.G."/>
            <person name="Floudas D."/>
            <person name="Copeland A."/>
            <person name="Barry K.W."/>
            <person name="Cichocki N."/>
            <person name="Veneault-Fourrey C."/>
            <person name="LaButti K."/>
            <person name="Lindquist E.A."/>
            <person name="Lipzen A."/>
            <person name="Lundell T."/>
            <person name="Morin E."/>
            <person name="Murat C."/>
            <person name="Riley R."/>
            <person name="Ohm R."/>
            <person name="Sun H."/>
            <person name="Tunlid A."/>
            <person name="Henrissat B."/>
            <person name="Grigoriev I.V."/>
            <person name="Hibbett D.S."/>
            <person name="Martin F."/>
        </authorList>
    </citation>
    <scope>NUCLEOTIDE SEQUENCE [LARGE SCALE GENOMIC DNA]</scope>
    <source>
        <strain evidence="5">Zn</strain>
    </source>
</reference>
<dbReference type="EMBL" id="KN832870">
    <property type="protein sequence ID" value="KIN07031.1"/>
    <property type="molecule type" value="Genomic_DNA"/>
</dbReference>
<name>A0A0C3HFM7_OIDMZ</name>
<dbReference type="SUPFAM" id="SSF51197">
    <property type="entry name" value="Clavaminate synthase-like"/>
    <property type="match status" value="1"/>
</dbReference>
<dbReference type="GO" id="GO:0044283">
    <property type="term" value="P:small molecule biosynthetic process"/>
    <property type="evidence" value="ECO:0007669"/>
    <property type="project" value="UniProtKB-ARBA"/>
</dbReference>
<keyword evidence="2" id="KW-0408">Iron</keyword>
<dbReference type="InterPro" id="IPR044861">
    <property type="entry name" value="IPNS-like_FE2OG_OXY"/>
</dbReference>